<gene>
    <name evidence="1" type="ORF">JOC27_001687</name>
</gene>
<dbReference type="Gene3D" id="1.10.1660.10">
    <property type="match status" value="1"/>
</dbReference>
<dbReference type="Proteomes" id="UP000823201">
    <property type="component" value="Unassembled WGS sequence"/>
</dbReference>
<organism evidence="1 2">
    <name type="scientific">Sporolactobacillus spathodeae</name>
    <dbReference type="NCBI Taxonomy" id="1465502"/>
    <lineage>
        <taxon>Bacteria</taxon>
        <taxon>Bacillati</taxon>
        <taxon>Bacillota</taxon>
        <taxon>Bacilli</taxon>
        <taxon>Bacillales</taxon>
        <taxon>Sporolactobacillaceae</taxon>
        <taxon>Sporolactobacillus</taxon>
    </lineage>
</organism>
<proteinExistence type="predicted"/>
<dbReference type="RefSeq" id="WP_205006792.1">
    <property type="nucleotide sequence ID" value="NZ_CBCRXA010000012.1"/>
</dbReference>
<comment type="caution">
    <text evidence="1">The sequence shown here is derived from an EMBL/GenBank/DDBJ whole genome shotgun (WGS) entry which is preliminary data.</text>
</comment>
<dbReference type="EMBL" id="JAFBEV010000013">
    <property type="protein sequence ID" value="MBM7658234.1"/>
    <property type="molecule type" value="Genomic_DNA"/>
</dbReference>
<name>A0ABS2Q8Y3_9BACL</name>
<evidence type="ECO:0000313" key="1">
    <source>
        <dbReference type="EMBL" id="MBM7658234.1"/>
    </source>
</evidence>
<reference evidence="1 2" key="1">
    <citation type="submission" date="2021-01" db="EMBL/GenBank/DDBJ databases">
        <title>Genomic Encyclopedia of Type Strains, Phase IV (KMG-IV): sequencing the most valuable type-strain genomes for metagenomic binning, comparative biology and taxonomic classification.</title>
        <authorList>
            <person name="Goeker M."/>
        </authorList>
    </citation>
    <scope>NUCLEOTIDE SEQUENCE [LARGE SCALE GENOMIC DNA]</scope>
    <source>
        <strain evidence="1 2">DSM 100968</strain>
    </source>
</reference>
<keyword evidence="2" id="KW-1185">Reference proteome</keyword>
<accession>A0ABS2Q8Y3</accession>
<evidence type="ECO:0000313" key="2">
    <source>
        <dbReference type="Proteomes" id="UP000823201"/>
    </source>
</evidence>
<sequence length="183" mass="21021">MKTAKGTSYYFTKDVLKKLNITRNRLRGLTTAIEKQGRRFQRNKNNQRLFFEEDVQLLSALQNETRQGALLEEAADKLCGKKNKIAALPMNTSATPSDQVPILPAQRLAAQTIALTEEQFRLVVEQVAVSAAEKTAEHVIKKYDHEIEQIIERRDRELMNRLREASERGNKKKWLFRVLGAAR</sequence>
<protein>
    <submittedName>
        <fullName evidence="1">Small-conductance mechanosensitive channel</fullName>
    </submittedName>
</protein>